<keyword evidence="3" id="KW-1185">Reference proteome</keyword>
<protein>
    <recommendedName>
        <fullName evidence="1">PARP catalytic domain-containing protein</fullName>
    </recommendedName>
</protein>
<dbReference type="PANTHER" id="PTHR36649">
    <property type="entry name" value="UBIQUITIN-LIKE DOMAIN-CONTAINING PROTEIN"/>
    <property type="match status" value="1"/>
</dbReference>
<dbReference type="EMBL" id="CAJJDP010000129">
    <property type="protein sequence ID" value="CAD8203398.1"/>
    <property type="molecule type" value="Genomic_DNA"/>
</dbReference>
<sequence>MYHGTQQKSICSIVKKNLQPGFAQYYANDECRDQFGNQVYVGQGIYFTDKLLISTQYCQYTPICNKQFAVIFMSRVSPNYIRQSKQMKENGYFLINKSLHIRPYRILLHEKNEMN</sequence>
<name>A0A8S1XRV3_PAROT</name>
<dbReference type="Proteomes" id="UP000683925">
    <property type="component" value="Unassembled WGS sequence"/>
</dbReference>
<accession>A0A8S1XRV3</accession>
<reference evidence="2" key="1">
    <citation type="submission" date="2021-01" db="EMBL/GenBank/DDBJ databases">
        <authorList>
            <consortium name="Genoscope - CEA"/>
            <person name="William W."/>
        </authorList>
    </citation>
    <scope>NUCLEOTIDE SEQUENCE</scope>
</reference>
<organism evidence="2 3">
    <name type="scientific">Paramecium octaurelia</name>
    <dbReference type="NCBI Taxonomy" id="43137"/>
    <lineage>
        <taxon>Eukaryota</taxon>
        <taxon>Sar</taxon>
        <taxon>Alveolata</taxon>
        <taxon>Ciliophora</taxon>
        <taxon>Intramacronucleata</taxon>
        <taxon>Oligohymenophorea</taxon>
        <taxon>Peniculida</taxon>
        <taxon>Parameciidae</taxon>
        <taxon>Paramecium</taxon>
    </lineage>
</organism>
<proteinExistence type="predicted"/>
<evidence type="ECO:0000313" key="2">
    <source>
        <dbReference type="EMBL" id="CAD8203398.1"/>
    </source>
</evidence>
<dbReference type="Pfam" id="PF00644">
    <property type="entry name" value="PARP"/>
    <property type="match status" value="1"/>
</dbReference>
<feature type="domain" description="PARP catalytic" evidence="1">
    <location>
        <begin position="1"/>
        <end position="77"/>
    </location>
</feature>
<dbReference type="InterPro" id="IPR012317">
    <property type="entry name" value="Poly(ADP-ribose)pol_cat_dom"/>
</dbReference>
<dbReference type="OMA" id="ANEWRIM"/>
<gene>
    <name evidence="2" type="ORF">POCTA_138.1.T1290196</name>
</gene>
<dbReference type="GO" id="GO:0003950">
    <property type="term" value="F:NAD+ poly-ADP-ribosyltransferase activity"/>
    <property type="evidence" value="ECO:0007669"/>
    <property type="project" value="InterPro"/>
</dbReference>
<evidence type="ECO:0000313" key="3">
    <source>
        <dbReference type="Proteomes" id="UP000683925"/>
    </source>
</evidence>
<evidence type="ECO:0000259" key="1">
    <source>
        <dbReference type="Pfam" id="PF00644"/>
    </source>
</evidence>
<dbReference type="AlphaFoldDB" id="A0A8S1XRV3"/>
<dbReference type="PANTHER" id="PTHR36649:SF28">
    <property type="entry name" value="UBIQUITIN-LIKE DOMAIN-CONTAINING PROTEIN"/>
    <property type="match status" value="1"/>
</dbReference>
<comment type="caution">
    <text evidence="2">The sequence shown here is derived from an EMBL/GenBank/DDBJ whole genome shotgun (WGS) entry which is preliminary data.</text>
</comment>